<dbReference type="AlphaFoldDB" id="A0A1M6F3L1"/>
<gene>
    <name evidence="6" type="ORF">SAMN02745216_00714</name>
</gene>
<dbReference type="Gene3D" id="2.30.30.40">
    <property type="entry name" value="SH3 Domains"/>
    <property type="match status" value="1"/>
</dbReference>
<dbReference type="FunFam" id="2.40.50.180:FF:000002">
    <property type="entry name" value="Chemotaxis protein CheW"/>
    <property type="match status" value="1"/>
</dbReference>
<evidence type="ECO:0000313" key="7">
    <source>
        <dbReference type="Proteomes" id="UP000183994"/>
    </source>
</evidence>
<keyword evidence="7" id="KW-1185">Reference proteome</keyword>
<evidence type="ECO:0000256" key="3">
    <source>
        <dbReference type="ARBA" id="ARBA00022490"/>
    </source>
</evidence>
<name>A0A1M6F3L1_9BACT</name>
<dbReference type="RefSeq" id="WP_073472944.1">
    <property type="nucleotide sequence ID" value="NZ_FQZU01000003.1"/>
</dbReference>
<dbReference type="GO" id="GO:0007165">
    <property type="term" value="P:signal transduction"/>
    <property type="evidence" value="ECO:0007669"/>
    <property type="project" value="InterPro"/>
</dbReference>
<feature type="domain" description="CheW-like" evidence="5">
    <location>
        <begin position="22"/>
        <end position="162"/>
    </location>
</feature>
<dbReference type="CDD" id="cd00732">
    <property type="entry name" value="CheW"/>
    <property type="match status" value="1"/>
</dbReference>
<sequence length="169" mass="19244">MSKENQMVDEDLYDEDGEDTQKDRYFTFRVGEEEYGIEIMHVLEVVGLQKITEVPDMPDFVKGVINLRGQVIPIMDVRTRFGMETVEYDDRTCVLVVNMMDQQIGLIVDKVSDVLDIPESQVQPPPKVSNRPGSRYISGLGKVDEEVKILLDVQKLLYEEEMAQVASAV</sequence>
<organism evidence="6 7">
    <name type="scientific">Desulfatibacillum alkenivorans DSM 16219</name>
    <dbReference type="NCBI Taxonomy" id="1121393"/>
    <lineage>
        <taxon>Bacteria</taxon>
        <taxon>Pseudomonadati</taxon>
        <taxon>Thermodesulfobacteriota</taxon>
        <taxon>Desulfobacteria</taxon>
        <taxon>Desulfobacterales</taxon>
        <taxon>Desulfatibacillaceae</taxon>
        <taxon>Desulfatibacillum</taxon>
    </lineage>
</organism>
<dbReference type="InterPro" id="IPR036061">
    <property type="entry name" value="CheW-like_dom_sf"/>
</dbReference>
<evidence type="ECO:0000313" key="6">
    <source>
        <dbReference type="EMBL" id="SHI92287.1"/>
    </source>
</evidence>
<dbReference type="OrthoDB" id="9790406at2"/>
<dbReference type="STRING" id="1121393.SAMN02745216_00714"/>
<evidence type="ECO:0000256" key="4">
    <source>
        <dbReference type="ARBA" id="ARBA00022500"/>
    </source>
</evidence>
<reference evidence="7" key="1">
    <citation type="submission" date="2016-11" db="EMBL/GenBank/DDBJ databases">
        <authorList>
            <person name="Varghese N."/>
            <person name="Submissions S."/>
        </authorList>
    </citation>
    <scope>NUCLEOTIDE SEQUENCE [LARGE SCALE GENOMIC DNA]</scope>
    <source>
        <strain evidence="7">DSM 16219</strain>
    </source>
</reference>
<dbReference type="Gene3D" id="2.40.50.180">
    <property type="entry name" value="CheA-289, Domain 4"/>
    <property type="match status" value="1"/>
</dbReference>
<evidence type="ECO:0000256" key="1">
    <source>
        <dbReference type="ARBA" id="ARBA00004496"/>
    </source>
</evidence>
<dbReference type="InterPro" id="IPR039315">
    <property type="entry name" value="CheW"/>
</dbReference>
<dbReference type="GO" id="GO:0005829">
    <property type="term" value="C:cytosol"/>
    <property type="evidence" value="ECO:0007669"/>
    <property type="project" value="TreeGrafter"/>
</dbReference>
<evidence type="ECO:0000259" key="5">
    <source>
        <dbReference type="PROSITE" id="PS50851"/>
    </source>
</evidence>
<dbReference type="PROSITE" id="PS50851">
    <property type="entry name" value="CHEW"/>
    <property type="match status" value="1"/>
</dbReference>
<accession>A0A1M6F3L1</accession>
<dbReference type="EMBL" id="FQZU01000003">
    <property type="protein sequence ID" value="SHI92287.1"/>
    <property type="molecule type" value="Genomic_DNA"/>
</dbReference>
<keyword evidence="3" id="KW-0963">Cytoplasm</keyword>
<comment type="subcellular location">
    <subcellularLocation>
        <location evidence="1">Cytoplasm</location>
    </subcellularLocation>
</comment>
<dbReference type="SMART" id="SM00260">
    <property type="entry name" value="CheW"/>
    <property type="match status" value="1"/>
</dbReference>
<evidence type="ECO:0000256" key="2">
    <source>
        <dbReference type="ARBA" id="ARBA00021483"/>
    </source>
</evidence>
<dbReference type="PANTHER" id="PTHR22617">
    <property type="entry name" value="CHEMOTAXIS SENSOR HISTIDINE KINASE-RELATED"/>
    <property type="match status" value="1"/>
</dbReference>
<dbReference type="GO" id="GO:0006935">
    <property type="term" value="P:chemotaxis"/>
    <property type="evidence" value="ECO:0007669"/>
    <property type="project" value="UniProtKB-KW"/>
</dbReference>
<keyword evidence="4" id="KW-0145">Chemotaxis</keyword>
<dbReference type="Pfam" id="PF01584">
    <property type="entry name" value="CheW"/>
    <property type="match status" value="1"/>
</dbReference>
<dbReference type="SUPFAM" id="SSF50341">
    <property type="entry name" value="CheW-like"/>
    <property type="match status" value="1"/>
</dbReference>
<dbReference type="PANTHER" id="PTHR22617:SF23">
    <property type="entry name" value="CHEMOTAXIS PROTEIN CHEW"/>
    <property type="match status" value="1"/>
</dbReference>
<proteinExistence type="predicted"/>
<dbReference type="Proteomes" id="UP000183994">
    <property type="component" value="Unassembled WGS sequence"/>
</dbReference>
<dbReference type="InterPro" id="IPR002545">
    <property type="entry name" value="CheW-lke_dom"/>
</dbReference>
<protein>
    <recommendedName>
        <fullName evidence="2">Chemotaxis protein CheW</fullName>
    </recommendedName>
</protein>